<keyword evidence="2" id="KW-1185">Reference proteome</keyword>
<gene>
    <name evidence="1" type="ORF">THIOM_002964</name>
</gene>
<dbReference type="EMBL" id="LUTY01001751">
    <property type="protein sequence ID" value="OAD21274.1"/>
    <property type="molecule type" value="Genomic_DNA"/>
</dbReference>
<accession>A0A176RZY5</accession>
<reference evidence="1 2" key="1">
    <citation type="submission" date="2016-05" db="EMBL/GenBank/DDBJ databases">
        <title>Single-cell genome of chain-forming Candidatus Thiomargarita nelsonii and comparison to other large sulfur-oxidizing bacteria.</title>
        <authorList>
            <person name="Winkel M."/>
            <person name="Salman V."/>
            <person name="Woyke T."/>
            <person name="Schulz-Vogt H."/>
            <person name="Richter M."/>
            <person name="Flood B."/>
            <person name="Bailey J."/>
            <person name="Amann R."/>
            <person name="Mussmann M."/>
        </authorList>
    </citation>
    <scope>NUCLEOTIDE SEQUENCE [LARGE SCALE GENOMIC DNA]</scope>
    <source>
        <strain evidence="1 2">THI036</strain>
    </source>
</reference>
<evidence type="ECO:0000313" key="2">
    <source>
        <dbReference type="Proteomes" id="UP000076962"/>
    </source>
</evidence>
<organism evidence="1 2">
    <name type="scientific">Candidatus Thiomargarita nelsonii</name>
    <dbReference type="NCBI Taxonomy" id="1003181"/>
    <lineage>
        <taxon>Bacteria</taxon>
        <taxon>Pseudomonadati</taxon>
        <taxon>Pseudomonadota</taxon>
        <taxon>Gammaproteobacteria</taxon>
        <taxon>Thiotrichales</taxon>
        <taxon>Thiotrichaceae</taxon>
        <taxon>Thiomargarita</taxon>
    </lineage>
</organism>
<dbReference type="AlphaFoldDB" id="A0A176RZY5"/>
<sequence length="104" mass="12091">MAWLDVVPKTIMPVMASITDLFDKDDVYAFLPIFKIWKVETFSVDGDKDKFYPIVFRADGWDEGLLEIKMRVVMRMFTTTPQKKNTIFGGHITNAQMVMLKRPL</sequence>
<dbReference type="Proteomes" id="UP000076962">
    <property type="component" value="Unassembled WGS sequence"/>
</dbReference>
<protein>
    <submittedName>
        <fullName evidence="1">Uncharacterized protein</fullName>
    </submittedName>
</protein>
<evidence type="ECO:0000313" key="1">
    <source>
        <dbReference type="EMBL" id="OAD21274.1"/>
    </source>
</evidence>
<proteinExistence type="predicted"/>
<name>A0A176RZY5_9GAMM</name>
<comment type="caution">
    <text evidence="1">The sequence shown here is derived from an EMBL/GenBank/DDBJ whole genome shotgun (WGS) entry which is preliminary data.</text>
</comment>